<feature type="domain" description="Rieske" evidence="5">
    <location>
        <begin position="23"/>
        <end position="125"/>
    </location>
</feature>
<dbReference type="PROSITE" id="PS51296">
    <property type="entry name" value="RIESKE"/>
    <property type="match status" value="1"/>
</dbReference>
<dbReference type="AlphaFoldDB" id="A0A919AMI1"/>
<dbReference type="EMBL" id="BNCI01000001">
    <property type="protein sequence ID" value="GHF13098.1"/>
    <property type="molecule type" value="Genomic_DNA"/>
</dbReference>
<sequence length="126" mass="13812">MDQPAPLYLSDTMTGPEAGTEILDLATLSDGDARELIFEEGRFQTRIFVQKIGTTVHVFENVCPHARAPLNLFGDKFLNLNGSAYLCRTHGAEFDLNSGLCTRGPCKGAYLRAVAVEEKDGKLYSL</sequence>
<gene>
    <name evidence="6" type="ORF">GCM10017044_03850</name>
</gene>
<protein>
    <submittedName>
        <fullName evidence="6">(2Fe-2S)-binding protein</fullName>
    </submittedName>
</protein>
<keyword evidence="7" id="KW-1185">Reference proteome</keyword>
<keyword evidence="4" id="KW-0411">Iron-sulfur</keyword>
<reference evidence="6" key="1">
    <citation type="journal article" date="2014" name="Int. J. Syst. Evol. Microbiol.">
        <title>Complete genome sequence of Corynebacterium casei LMG S-19264T (=DSM 44701T), isolated from a smear-ripened cheese.</title>
        <authorList>
            <consortium name="US DOE Joint Genome Institute (JGI-PGF)"/>
            <person name="Walter F."/>
            <person name="Albersmeier A."/>
            <person name="Kalinowski J."/>
            <person name="Ruckert C."/>
        </authorList>
    </citation>
    <scope>NUCLEOTIDE SEQUENCE</scope>
    <source>
        <strain evidence="6">KCTC 42590</strain>
    </source>
</reference>
<keyword evidence="1" id="KW-0001">2Fe-2S</keyword>
<dbReference type="InterPro" id="IPR017941">
    <property type="entry name" value="Rieske_2Fe-2S"/>
</dbReference>
<comment type="caution">
    <text evidence="6">The sequence shown here is derived from an EMBL/GenBank/DDBJ whole genome shotgun (WGS) entry which is preliminary data.</text>
</comment>
<dbReference type="Pfam" id="PF00355">
    <property type="entry name" value="Rieske"/>
    <property type="match status" value="1"/>
</dbReference>
<evidence type="ECO:0000256" key="2">
    <source>
        <dbReference type="ARBA" id="ARBA00022723"/>
    </source>
</evidence>
<dbReference type="PANTHER" id="PTHR40261:SF1">
    <property type="entry name" value="RIESKE DOMAIN-CONTAINING PROTEIN"/>
    <property type="match status" value="1"/>
</dbReference>
<organism evidence="6 7">
    <name type="scientific">Kordiimonas sediminis</name>
    <dbReference type="NCBI Taxonomy" id="1735581"/>
    <lineage>
        <taxon>Bacteria</taxon>
        <taxon>Pseudomonadati</taxon>
        <taxon>Pseudomonadota</taxon>
        <taxon>Alphaproteobacteria</taxon>
        <taxon>Kordiimonadales</taxon>
        <taxon>Kordiimonadaceae</taxon>
        <taxon>Kordiimonas</taxon>
    </lineage>
</organism>
<dbReference type="GO" id="GO:0051537">
    <property type="term" value="F:2 iron, 2 sulfur cluster binding"/>
    <property type="evidence" value="ECO:0007669"/>
    <property type="project" value="UniProtKB-KW"/>
</dbReference>
<dbReference type="CDD" id="cd03467">
    <property type="entry name" value="Rieske"/>
    <property type="match status" value="1"/>
</dbReference>
<keyword evidence="2" id="KW-0479">Metal-binding</keyword>
<accession>A0A919AMI1</accession>
<evidence type="ECO:0000259" key="5">
    <source>
        <dbReference type="PROSITE" id="PS51296"/>
    </source>
</evidence>
<reference evidence="6" key="2">
    <citation type="submission" date="2020-09" db="EMBL/GenBank/DDBJ databases">
        <authorList>
            <person name="Sun Q."/>
            <person name="Kim S."/>
        </authorList>
    </citation>
    <scope>NUCLEOTIDE SEQUENCE</scope>
    <source>
        <strain evidence="6">KCTC 42590</strain>
    </source>
</reference>
<name>A0A919AMI1_9PROT</name>
<dbReference type="InterPro" id="IPR036922">
    <property type="entry name" value="Rieske_2Fe-2S_sf"/>
</dbReference>
<dbReference type="RefSeq" id="WP_191249868.1">
    <property type="nucleotide sequence ID" value="NZ_BNCI01000001.1"/>
</dbReference>
<keyword evidence="3" id="KW-0408">Iron</keyword>
<evidence type="ECO:0000256" key="3">
    <source>
        <dbReference type="ARBA" id="ARBA00023004"/>
    </source>
</evidence>
<dbReference type="Proteomes" id="UP000630923">
    <property type="component" value="Unassembled WGS sequence"/>
</dbReference>
<dbReference type="Gene3D" id="2.102.10.10">
    <property type="entry name" value="Rieske [2Fe-2S] iron-sulphur domain"/>
    <property type="match status" value="1"/>
</dbReference>
<dbReference type="PANTHER" id="PTHR40261">
    <property type="match status" value="1"/>
</dbReference>
<evidence type="ECO:0000313" key="7">
    <source>
        <dbReference type="Proteomes" id="UP000630923"/>
    </source>
</evidence>
<evidence type="ECO:0000256" key="1">
    <source>
        <dbReference type="ARBA" id="ARBA00022714"/>
    </source>
</evidence>
<evidence type="ECO:0000256" key="4">
    <source>
        <dbReference type="ARBA" id="ARBA00023014"/>
    </source>
</evidence>
<proteinExistence type="predicted"/>
<evidence type="ECO:0000313" key="6">
    <source>
        <dbReference type="EMBL" id="GHF13098.1"/>
    </source>
</evidence>
<dbReference type="SUPFAM" id="SSF50022">
    <property type="entry name" value="ISP domain"/>
    <property type="match status" value="1"/>
</dbReference>
<dbReference type="GO" id="GO:0046872">
    <property type="term" value="F:metal ion binding"/>
    <property type="evidence" value="ECO:0007669"/>
    <property type="project" value="UniProtKB-KW"/>
</dbReference>